<feature type="compositionally biased region" description="Low complexity" evidence="1">
    <location>
        <begin position="1224"/>
        <end position="1240"/>
    </location>
</feature>
<protein>
    <recommendedName>
        <fullName evidence="2">Spatacsin C-terminal domain-containing protein</fullName>
    </recommendedName>
</protein>
<evidence type="ECO:0000313" key="5">
    <source>
        <dbReference type="Proteomes" id="UP000663828"/>
    </source>
</evidence>
<dbReference type="Pfam" id="PF14649">
    <property type="entry name" value="Spatacsin_C"/>
    <property type="match status" value="1"/>
</dbReference>
<comment type="caution">
    <text evidence="3">The sequence shown here is derived from an EMBL/GenBank/DDBJ whole genome shotgun (WGS) entry which is preliminary data.</text>
</comment>
<evidence type="ECO:0000313" key="4">
    <source>
        <dbReference type="EMBL" id="CAF0924566.1"/>
    </source>
</evidence>
<dbReference type="PANTHER" id="PTHR13650">
    <property type="entry name" value="SPATACSIN"/>
    <property type="match status" value="1"/>
</dbReference>
<evidence type="ECO:0000256" key="1">
    <source>
        <dbReference type="SAM" id="MobiDB-lite"/>
    </source>
</evidence>
<feature type="domain" description="Spatacsin C-terminal" evidence="2">
    <location>
        <begin position="1503"/>
        <end position="1799"/>
    </location>
</feature>
<gene>
    <name evidence="4" type="ORF">EDS130_LOCUS10951</name>
    <name evidence="3" type="ORF">XAT740_LOCUS2971</name>
</gene>
<dbReference type="InterPro" id="IPR028103">
    <property type="entry name" value="Spatacsin"/>
</dbReference>
<dbReference type="EMBL" id="CAJNOR010000110">
    <property type="protein sequence ID" value="CAF0800928.1"/>
    <property type="molecule type" value="Genomic_DNA"/>
</dbReference>
<dbReference type="EMBL" id="CAJNOJ010000039">
    <property type="protein sequence ID" value="CAF0924566.1"/>
    <property type="molecule type" value="Genomic_DNA"/>
</dbReference>
<sequence>MDFVKSQFEAALASKRPITKQNLSSLLDSIDSTQLSILYRWLFHRLNDHLLSFTRTQASVEMFLSARQLSFHLHEHFIDKFSSLKLNSIKQLQQILKSFQQQPTFTQSELNQWKRSQKELTRDDFVLHCLFNNVPQLALLSEHKITFDELFRVALNTCVTNLADRDNKTSITILFSLGLAPLDIIHRIMSTTLHHHLRTFCAQYLNDFGEECFLVSQEVNALNVVNQLKQIYTSETVSELMENKKQSIEYWTRLFPLTATITKFSCKDIVATKRQPSQTAASIKSIAYMQVTFDWILAIIKNSDGDDQQWLLKTEGRHLLNEQPLFSAKDEELSTKLDLAYTYASSRQSLALLEQLNAIEPVRNFELIWSHLSPSLQWSFVRFVHRIPSNTSDSFFWRSVLQDNLDNSLILDQSRLYRIYPAYLYFSDNDKNEISNDHDDQWCRWLRSKPCDYALENSFDTNLPVDPLVRTVRENGTTHTSEIDASLVLKYPALRLLSKSSKINSFDISIYHLLDRFSQLDVSRCFTWQTGNNCRANEDLTNLHDCFSSPNDNNNNNTNDQQQSIDYRYLFSQHRPLTSLAHFLASSIDDQEQNPQSSQQNSLTLIDRRLNRLKHFLIVSCQTNLKNYLSSIILFDICNEDAFPIRLYVSIMKILKTTNQEDLTSIPLKLLFSVTNLNSPNAFKQLVLFNLFSQTKSLAYIPTLLSYYANRSCWFEMLFIAQLFHYSVDDIISCLSLAQQHNMLFEHLKCCFKRLVKQDHTPLLKQDIFALLTDQTLSSDQLKLRFQQGKIMTHLKKNFRIFSYPLTGAQQCSRPLLAVLYSTLPQVSSIDAFVLFLQSLNPKYAHLFPVTSNSANLASRLLCHIASLGHWTVLGLATHIFAPESQLESLVRFCHACIDMNEQPIPKFLTSTETNIGLGQSSAWFTQLTTELLLCVFRQVSSHTDIRSIFHLLGEQNEFYHRFEPLFSLLDEQPSPIPFDWSLLMYTDRCYLSVKPLIEQLIKHDRFDLVDEIVICVDIEIDMTLFERFKCSFDEYTHDFDTDDKDLNDAFDTICQGHQDVLKRLKKPLLYSDCLLGVRSTSSKLVRLLILIFANQAQNLPEPYDYLSIPTFQSQPIINKLWSMLISFVHEFQNRPIVNKVLDYMVSLFSSSILDQIAKEKLLPNDFDDFVHAFDENESADEPVEEFKPAPITPESKFEEAMLKGVYPVSKPLTDTASEKNTNSQLLRRPSSRGSSSSQVQFSSAFSRRSSASWTSGDFSGLHHLTEKDIRSCVSTIEDALLQRGSPELALQLASKRRLVSYNLIIFSYAHRLYWNTLPPSEIRTRFDQLPQGTRGSPFNKKRLTNVLRTMTTMPRNDEQSNTIDDQKQKLIDRLLSRTPNDDRLISTLNTLFKISQLFRIDSCHLLHSNTHNDEWALLKRLLAYPSSSFPTKIKLAESFSKQLRLANQQLVELIVEETDRTLNRCQKNDPTDDYHSWSFDPNNIESYKQFISLLYDRNYEAIGKQLLQQSKLYEDKYLELDTQETSSPLLCLRVELLIYAHTCFINACHMEGICLVLDHARHLAALLDELNCYTLLIRLLMGLEQYSEMVYIFDMLFQSDQFDLLLSTISGQNDERLNTALFDYIKRHHPNDEHTFTSISMNLNMHHELAIMYRDAGEKLLKTFQVNPQSSSADMSVTLQSLLQYYSDAADTFYLAGCCRQSDKCLKQARLISLQLDYMQSQPPLIVLNLSSRQIRDLLPRLERCWHAFIIADAYREHTLWAVCLIEQFICNKSPNAMKYWQEFRQLISIDDQFLLTVGNNLPKKNFNTIVVKHLQEVLSCVTDASSLLNIQQVLTTNDSNYSNLFTAIDSPYLLDTIRVA</sequence>
<dbReference type="Proteomes" id="UP000663828">
    <property type="component" value="Unassembled WGS sequence"/>
</dbReference>
<evidence type="ECO:0000259" key="2">
    <source>
        <dbReference type="Pfam" id="PF14649"/>
    </source>
</evidence>
<dbReference type="InterPro" id="IPR028107">
    <property type="entry name" value="Spatacsin_C_dom"/>
</dbReference>
<proteinExistence type="predicted"/>
<dbReference type="PANTHER" id="PTHR13650:SF0">
    <property type="entry name" value="SPATACSIN"/>
    <property type="match status" value="1"/>
</dbReference>
<feature type="compositionally biased region" description="Polar residues" evidence="1">
    <location>
        <begin position="1213"/>
        <end position="1223"/>
    </location>
</feature>
<evidence type="ECO:0000313" key="3">
    <source>
        <dbReference type="EMBL" id="CAF0800928.1"/>
    </source>
</evidence>
<keyword evidence="5" id="KW-1185">Reference proteome</keyword>
<name>A0A813SI47_ADIRI</name>
<dbReference type="GO" id="GO:0005737">
    <property type="term" value="C:cytoplasm"/>
    <property type="evidence" value="ECO:0007669"/>
    <property type="project" value="TreeGrafter"/>
</dbReference>
<dbReference type="Proteomes" id="UP000663852">
    <property type="component" value="Unassembled WGS sequence"/>
</dbReference>
<accession>A0A813SI47</accession>
<dbReference type="OrthoDB" id="2018754at2759"/>
<feature type="region of interest" description="Disordered" evidence="1">
    <location>
        <begin position="1213"/>
        <end position="1240"/>
    </location>
</feature>
<reference evidence="3" key="1">
    <citation type="submission" date="2021-02" db="EMBL/GenBank/DDBJ databases">
        <authorList>
            <person name="Nowell W R."/>
        </authorList>
    </citation>
    <scope>NUCLEOTIDE SEQUENCE</scope>
</reference>
<organism evidence="3 5">
    <name type="scientific">Adineta ricciae</name>
    <name type="common">Rotifer</name>
    <dbReference type="NCBI Taxonomy" id="249248"/>
    <lineage>
        <taxon>Eukaryota</taxon>
        <taxon>Metazoa</taxon>
        <taxon>Spiralia</taxon>
        <taxon>Gnathifera</taxon>
        <taxon>Rotifera</taxon>
        <taxon>Eurotatoria</taxon>
        <taxon>Bdelloidea</taxon>
        <taxon>Adinetida</taxon>
        <taxon>Adinetidae</taxon>
        <taxon>Adineta</taxon>
    </lineage>
</organism>